<dbReference type="EMBL" id="BBMR01000003">
    <property type="protein sequence ID" value="GAL18477.1"/>
    <property type="molecule type" value="Genomic_DNA"/>
</dbReference>
<keyword evidence="2" id="KW-1185">Reference proteome</keyword>
<proteinExistence type="predicted"/>
<reference evidence="1 2" key="1">
    <citation type="submission" date="2014-09" db="EMBL/GenBank/DDBJ databases">
        <title>Vibrio maritimus JCM 19235. (C45) whole genome shotgun sequence.</title>
        <authorList>
            <person name="Sawabe T."/>
            <person name="Meirelles P."/>
            <person name="Nakanishi M."/>
            <person name="Sayaka M."/>
            <person name="Hattori M."/>
            <person name="Ohkuma M."/>
        </authorList>
    </citation>
    <scope>NUCLEOTIDE SEQUENCE [LARGE SCALE GENOMIC DNA]</scope>
    <source>
        <strain evidence="2">JCM19235</strain>
    </source>
</reference>
<dbReference type="Proteomes" id="UP000029228">
    <property type="component" value="Unassembled WGS sequence"/>
</dbReference>
<comment type="caution">
    <text evidence="1">The sequence shown here is derived from an EMBL/GenBank/DDBJ whole genome shotgun (WGS) entry which is preliminary data.</text>
</comment>
<gene>
    <name evidence="1" type="ORF">JCM19235_1900</name>
</gene>
<evidence type="ECO:0000313" key="2">
    <source>
        <dbReference type="Proteomes" id="UP000029228"/>
    </source>
</evidence>
<organism evidence="1 2">
    <name type="scientific">Vibrio maritimus</name>
    <dbReference type="NCBI Taxonomy" id="990268"/>
    <lineage>
        <taxon>Bacteria</taxon>
        <taxon>Pseudomonadati</taxon>
        <taxon>Pseudomonadota</taxon>
        <taxon>Gammaproteobacteria</taxon>
        <taxon>Vibrionales</taxon>
        <taxon>Vibrionaceae</taxon>
        <taxon>Vibrio</taxon>
    </lineage>
</organism>
<accession>A0A090SGA2</accession>
<evidence type="ECO:0000313" key="1">
    <source>
        <dbReference type="EMBL" id="GAL18477.1"/>
    </source>
</evidence>
<sequence>MTQPSVLRPMVRLTVRAIALFEYGLWHRLQTKVLVVAGGV</sequence>
<name>A0A090SGA2_9VIBR</name>
<protein>
    <submittedName>
        <fullName evidence="1">Uncharacterized protein</fullName>
    </submittedName>
</protein>
<dbReference type="STRING" id="990268.JCM19235_1900"/>
<dbReference type="AlphaFoldDB" id="A0A090SGA2"/>